<feature type="coiled-coil region" evidence="1">
    <location>
        <begin position="450"/>
        <end position="477"/>
    </location>
</feature>
<evidence type="ECO:0000256" key="2">
    <source>
        <dbReference type="SAM" id="MobiDB-lite"/>
    </source>
</evidence>
<comment type="caution">
    <text evidence="3">The sequence shown here is derived from an EMBL/GenBank/DDBJ whole genome shotgun (WGS) entry which is preliminary data.</text>
</comment>
<dbReference type="VEuPathDB" id="TriTrypDB:LtaPh_0907400"/>
<gene>
    <name evidence="3" type="ORF">LtaPh_0907400</name>
</gene>
<dbReference type="Proteomes" id="UP000419144">
    <property type="component" value="Unassembled WGS sequence"/>
</dbReference>
<dbReference type="OrthoDB" id="266363at2759"/>
<feature type="region of interest" description="Disordered" evidence="2">
    <location>
        <begin position="25"/>
        <end position="94"/>
    </location>
</feature>
<sequence>MRSTRVCAARAVRMYVPMRVAATGGAASSAASPAGGNASASSEVRTARRITEAALSARAKRKLQQPQPSPPPPVVPSLHTKAKAPHSPATDIEEGVGKDMVTAEVRTAATLALSYGKSAFMTHLVHQHSGVYQRPGTISVSEWDQPMVGDTGETEASAVAASSDTFAALPLRAGTPKIPRPAAGMPALQMAIDKSWNDLTDEARMRWITSTPQGRRALQHATKLTKFRNVFRGQGNSSNSGAHGVPSMESMLTKYKNTLVHPRLPRAAALAPSPKESILRRKLHDTKDASANWGAQSSTVPGVWSGMMHASSANNDNRNRLRDRADSVRREEQRKLWHQALVQFLGGESAFMFVHDVKNLQQPRAEAGSQNEGGAGRAATVTPNIPVVTSTANATPEEVAHDGAPIAFSDRLLDMCEGLGIRSPRRAYVLSRVLPEVDAASASEGPPLSLAEVRDLAKKYSTEYDKLRDDAVRTAQEAGFASAEDAVRAFEREQLVLAVARVQTTLLTFQENLPLLKKCVSVLSK</sequence>
<evidence type="ECO:0000313" key="4">
    <source>
        <dbReference type="Proteomes" id="UP000419144"/>
    </source>
</evidence>
<dbReference type="EMBL" id="BLBS01000010">
    <property type="protein sequence ID" value="GET86325.1"/>
    <property type="molecule type" value="Genomic_DNA"/>
</dbReference>
<evidence type="ECO:0000313" key="3">
    <source>
        <dbReference type="EMBL" id="GET86325.1"/>
    </source>
</evidence>
<evidence type="ECO:0000256" key="1">
    <source>
        <dbReference type="SAM" id="Coils"/>
    </source>
</evidence>
<keyword evidence="4" id="KW-1185">Reference proteome</keyword>
<reference evidence="3" key="1">
    <citation type="submission" date="2019-11" db="EMBL/GenBank/DDBJ databases">
        <title>Leishmania tarentolae CDS.</title>
        <authorList>
            <person name="Goto Y."/>
            <person name="Yamagishi J."/>
        </authorList>
    </citation>
    <scope>NUCLEOTIDE SEQUENCE [LARGE SCALE GENOMIC DNA]</scope>
    <source>
        <strain evidence="3">Parrot Tar II</strain>
    </source>
</reference>
<proteinExistence type="predicted"/>
<accession>A0A640KB44</accession>
<organism evidence="3 4">
    <name type="scientific">Leishmania tarentolae</name>
    <name type="common">Sauroleishmania tarentolae</name>
    <dbReference type="NCBI Taxonomy" id="5689"/>
    <lineage>
        <taxon>Eukaryota</taxon>
        <taxon>Discoba</taxon>
        <taxon>Euglenozoa</taxon>
        <taxon>Kinetoplastea</taxon>
        <taxon>Metakinetoplastina</taxon>
        <taxon>Trypanosomatida</taxon>
        <taxon>Trypanosomatidae</taxon>
        <taxon>Leishmaniinae</taxon>
        <taxon>Leishmania</taxon>
        <taxon>lizard Leishmania</taxon>
    </lineage>
</organism>
<protein>
    <submittedName>
        <fullName evidence="3">Uncharacterized protein</fullName>
    </submittedName>
</protein>
<dbReference type="AlphaFoldDB" id="A0A640KB44"/>
<keyword evidence="1" id="KW-0175">Coiled coil</keyword>
<name>A0A640KB44_LEITA</name>
<feature type="compositionally biased region" description="Low complexity" evidence="2">
    <location>
        <begin position="25"/>
        <end position="42"/>
    </location>
</feature>